<dbReference type="HOGENOM" id="CLU_2196631_0_0_1"/>
<keyword evidence="2" id="KW-1185">Reference proteome</keyword>
<gene>
    <name evidence="1" type="ORF">CERSUDRAFT_97699</name>
</gene>
<dbReference type="Proteomes" id="UP000016930">
    <property type="component" value="Unassembled WGS sequence"/>
</dbReference>
<reference evidence="1 2" key="1">
    <citation type="journal article" date="2012" name="Proc. Natl. Acad. Sci. U.S.A.">
        <title>Comparative genomics of Ceriporiopsis subvermispora and Phanerochaete chrysosporium provide insight into selective ligninolysis.</title>
        <authorList>
            <person name="Fernandez-Fueyo E."/>
            <person name="Ruiz-Duenas F.J."/>
            <person name="Ferreira P."/>
            <person name="Floudas D."/>
            <person name="Hibbett D.S."/>
            <person name="Canessa P."/>
            <person name="Larrondo L.F."/>
            <person name="James T.Y."/>
            <person name="Seelenfreund D."/>
            <person name="Lobos S."/>
            <person name="Polanco R."/>
            <person name="Tello M."/>
            <person name="Honda Y."/>
            <person name="Watanabe T."/>
            <person name="Watanabe T."/>
            <person name="Ryu J.S."/>
            <person name="Kubicek C.P."/>
            <person name="Schmoll M."/>
            <person name="Gaskell J."/>
            <person name="Hammel K.E."/>
            <person name="St John F.J."/>
            <person name="Vanden Wymelenberg A."/>
            <person name="Sabat G."/>
            <person name="Splinter BonDurant S."/>
            <person name="Syed K."/>
            <person name="Yadav J.S."/>
            <person name="Doddapaneni H."/>
            <person name="Subramanian V."/>
            <person name="Lavin J.L."/>
            <person name="Oguiza J.A."/>
            <person name="Perez G."/>
            <person name="Pisabarro A.G."/>
            <person name="Ramirez L."/>
            <person name="Santoyo F."/>
            <person name="Master E."/>
            <person name="Coutinho P.M."/>
            <person name="Henrissat B."/>
            <person name="Lombard V."/>
            <person name="Magnuson J.K."/>
            <person name="Kuees U."/>
            <person name="Hori C."/>
            <person name="Igarashi K."/>
            <person name="Samejima M."/>
            <person name="Held B.W."/>
            <person name="Barry K.W."/>
            <person name="LaButti K.M."/>
            <person name="Lapidus A."/>
            <person name="Lindquist E.A."/>
            <person name="Lucas S.M."/>
            <person name="Riley R."/>
            <person name="Salamov A.A."/>
            <person name="Hoffmeister D."/>
            <person name="Schwenk D."/>
            <person name="Hadar Y."/>
            <person name="Yarden O."/>
            <person name="de Vries R.P."/>
            <person name="Wiebenga A."/>
            <person name="Stenlid J."/>
            <person name="Eastwood D."/>
            <person name="Grigoriev I.V."/>
            <person name="Berka R.M."/>
            <person name="Blanchette R.A."/>
            <person name="Kersten P."/>
            <person name="Martinez A.T."/>
            <person name="Vicuna R."/>
            <person name="Cullen D."/>
        </authorList>
    </citation>
    <scope>NUCLEOTIDE SEQUENCE [LARGE SCALE GENOMIC DNA]</scope>
    <source>
        <strain evidence="1 2">B</strain>
    </source>
</reference>
<organism evidence="1 2">
    <name type="scientific">Ceriporiopsis subvermispora (strain B)</name>
    <name type="common">White-rot fungus</name>
    <name type="synonym">Gelatoporia subvermispora</name>
    <dbReference type="NCBI Taxonomy" id="914234"/>
    <lineage>
        <taxon>Eukaryota</taxon>
        <taxon>Fungi</taxon>
        <taxon>Dikarya</taxon>
        <taxon>Basidiomycota</taxon>
        <taxon>Agaricomycotina</taxon>
        <taxon>Agaricomycetes</taxon>
        <taxon>Polyporales</taxon>
        <taxon>Gelatoporiaceae</taxon>
        <taxon>Gelatoporia</taxon>
    </lineage>
</organism>
<evidence type="ECO:0000313" key="1">
    <source>
        <dbReference type="EMBL" id="EMD34439.1"/>
    </source>
</evidence>
<protein>
    <submittedName>
        <fullName evidence="1">Uncharacterized protein</fullName>
    </submittedName>
</protein>
<proteinExistence type="predicted"/>
<name>M2PEY7_CERS8</name>
<evidence type="ECO:0000313" key="2">
    <source>
        <dbReference type="Proteomes" id="UP000016930"/>
    </source>
</evidence>
<accession>M2PEY7</accession>
<dbReference type="AlphaFoldDB" id="M2PEY7"/>
<dbReference type="EMBL" id="KB445803">
    <property type="protein sequence ID" value="EMD34439.1"/>
    <property type="molecule type" value="Genomic_DNA"/>
</dbReference>
<sequence length="108" mass="11667">MSIPASERVALGREKRVTKAEGFGDDADELGIESVCQNLEMCKLQLCSLYLYAEGNHIVRIITSDRIGSTGEYLIEVHVFGQALSNAGVYARGAESPGEQPPLKVQAV</sequence>